<dbReference type="PANTHER" id="PTHR30250">
    <property type="entry name" value="PST FAMILY PREDICTED COLANIC ACID TRANSPORTER"/>
    <property type="match status" value="1"/>
</dbReference>
<dbReference type="InterPro" id="IPR050833">
    <property type="entry name" value="Poly_Biosynth_Transport"/>
</dbReference>
<keyword evidence="3 6" id="KW-0812">Transmembrane</keyword>
<feature type="transmembrane region" description="Helical" evidence="6">
    <location>
        <begin position="110"/>
        <end position="131"/>
    </location>
</feature>
<keyword evidence="2" id="KW-1003">Cell membrane</keyword>
<organism evidence="7 8">
    <name type="scientific">Antiquaquibacter soli</name>
    <dbReference type="NCBI Taxonomy" id="3064523"/>
    <lineage>
        <taxon>Bacteria</taxon>
        <taxon>Bacillati</taxon>
        <taxon>Actinomycetota</taxon>
        <taxon>Actinomycetes</taxon>
        <taxon>Micrococcales</taxon>
        <taxon>Microbacteriaceae</taxon>
        <taxon>Antiquaquibacter</taxon>
    </lineage>
</organism>
<keyword evidence="4 6" id="KW-1133">Transmembrane helix</keyword>
<comment type="subcellular location">
    <subcellularLocation>
        <location evidence="1">Cell membrane</location>
        <topology evidence="1">Multi-pass membrane protein</topology>
    </subcellularLocation>
</comment>
<evidence type="ECO:0000256" key="2">
    <source>
        <dbReference type="ARBA" id="ARBA00022475"/>
    </source>
</evidence>
<keyword evidence="8" id="KW-1185">Reference proteome</keyword>
<dbReference type="EMBL" id="JAUQUB010000001">
    <property type="protein sequence ID" value="MDO7881021.1"/>
    <property type="molecule type" value="Genomic_DNA"/>
</dbReference>
<dbReference type="RefSeq" id="WP_305001442.1">
    <property type="nucleotide sequence ID" value="NZ_JAUQUB010000001.1"/>
</dbReference>
<feature type="transmembrane region" description="Helical" evidence="6">
    <location>
        <begin position="38"/>
        <end position="62"/>
    </location>
</feature>
<feature type="transmembrane region" description="Helical" evidence="6">
    <location>
        <begin position="152"/>
        <end position="173"/>
    </location>
</feature>
<gene>
    <name evidence="7" type="ORF">Q5716_02150</name>
</gene>
<sequence>MRRLLGPIGLLGVAAFSGPILSLIAVPVIISRVGPEDWSALAVGQSVGSLAAIPVALGFAVTGTVRVARLPEAEQAALARQSMAARLIAGPVLILLAAVVAALIVTEHAIAAGLAAVAVSGVGLDLGWFFIGQGRPLRLLLWDTTPKAAGTLLGIAAVLLGAGVLGFAAAQVLGTATAVVGSALRAQRGAARQSARWSPRGVLADSRRQGYALGVAASTSAYLSVPTVLVAILLPDATALFALIERISRSFGLAVTPVLQWLQQSTRLDGDVARQVSRFRSRALLFALGYGVLAALVAPLALTVLSAGTVSAHPLVFGLLGLTVAASAVGRLVGGVILQHLDRVRRLFAATLTGAAVAAVTVPLGILLAGLDGAVVAVAAAELAVATGVLSGSGRPRREDDVTGAADATS</sequence>
<keyword evidence="5 6" id="KW-0472">Membrane</keyword>
<evidence type="ECO:0000313" key="7">
    <source>
        <dbReference type="EMBL" id="MDO7881021.1"/>
    </source>
</evidence>
<protein>
    <recommendedName>
        <fullName evidence="9">Polysaccharide biosynthesis protein</fullName>
    </recommendedName>
</protein>
<feature type="transmembrane region" description="Helical" evidence="6">
    <location>
        <begin position="347"/>
        <end position="368"/>
    </location>
</feature>
<dbReference type="PANTHER" id="PTHR30250:SF11">
    <property type="entry name" value="O-ANTIGEN TRANSPORTER-RELATED"/>
    <property type="match status" value="1"/>
</dbReference>
<feature type="transmembrane region" description="Helical" evidence="6">
    <location>
        <begin position="221"/>
        <end position="244"/>
    </location>
</feature>
<reference evidence="7 8" key="1">
    <citation type="submission" date="2023-07" db="EMBL/GenBank/DDBJ databases">
        <title>Protaetiibacter sp. nov WY-16 isolated from soil.</title>
        <authorList>
            <person name="Liu B."/>
            <person name="Wan Y."/>
        </authorList>
    </citation>
    <scope>NUCLEOTIDE SEQUENCE [LARGE SCALE GENOMIC DNA]</scope>
    <source>
        <strain evidence="7 8">WY-16</strain>
    </source>
</reference>
<evidence type="ECO:0000256" key="4">
    <source>
        <dbReference type="ARBA" id="ARBA00022989"/>
    </source>
</evidence>
<accession>A0ABT9BMK9</accession>
<feature type="transmembrane region" description="Helical" evidence="6">
    <location>
        <begin position="284"/>
        <end position="309"/>
    </location>
</feature>
<feature type="transmembrane region" description="Helical" evidence="6">
    <location>
        <begin position="83"/>
        <end position="104"/>
    </location>
</feature>
<feature type="transmembrane region" description="Helical" evidence="6">
    <location>
        <begin position="374"/>
        <end position="392"/>
    </location>
</feature>
<evidence type="ECO:0000256" key="3">
    <source>
        <dbReference type="ARBA" id="ARBA00022692"/>
    </source>
</evidence>
<evidence type="ECO:0000256" key="6">
    <source>
        <dbReference type="SAM" id="Phobius"/>
    </source>
</evidence>
<comment type="caution">
    <text evidence="7">The sequence shown here is derived from an EMBL/GenBank/DDBJ whole genome shotgun (WGS) entry which is preliminary data.</text>
</comment>
<feature type="transmembrane region" description="Helical" evidence="6">
    <location>
        <begin position="315"/>
        <end position="338"/>
    </location>
</feature>
<evidence type="ECO:0000313" key="8">
    <source>
        <dbReference type="Proteomes" id="UP001241072"/>
    </source>
</evidence>
<dbReference type="Proteomes" id="UP001241072">
    <property type="component" value="Unassembled WGS sequence"/>
</dbReference>
<name>A0ABT9BMK9_9MICO</name>
<evidence type="ECO:0000256" key="5">
    <source>
        <dbReference type="ARBA" id="ARBA00023136"/>
    </source>
</evidence>
<evidence type="ECO:0000256" key="1">
    <source>
        <dbReference type="ARBA" id="ARBA00004651"/>
    </source>
</evidence>
<proteinExistence type="predicted"/>
<evidence type="ECO:0008006" key="9">
    <source>
        <dbReference type="Google" id="ProtNLM"/>
    </source>
</evidence>